<comment type="caution">
    <text evidence="1">The sequence shown here is derived from an EMBL/GenBank/DDBJ whole genome shotgun (WGS) entry which is preliminary data.</text>
</comment>
<organism evidence="1 2">
    <name type="scientific">Xylaria curta</name>
    <dbReference type="NCBI Taxonomy" id="42375"/>
    <lineage>
        <taxon>Eukaryota</taxon>
        <taxon>Fungi</taxon>
        <taxon>Dikarya</taxon>
        <taxon>Ascomycota</taxon>
        <taxon>Pezizomycotina</taxon>
        <taxon>Sordariomycetes</taxon>
        <taxon>Xylariomycetidae</taxon>
        <taxon>Xylariales</taxon>
        <taxon>Xylariaceae</taxon>
        <taxon>Xylaria</taxon>
    </lineage>
</organism>
<proteinExistence type="predicted"/>
<reference evidence="1" key="1">
    <citation type="submission" date="2022-10" db="EMBL/GenBank/DDBJ databases">
        <title>Genome Sequence of Xylaria curta.</title>
        <authorList>
            <person name="Buettner E."/>
        </authorList>
    </citation>
    <scope>NUCLEOTIDE SEQUENCE</scope>
    <source>
        <strain evidence="1">Babe10</strain>
    </source>
</reference>
<name>A0ACC1P5B4_9PEZI</name>
<protein>
    <submittedName>
        <fullName evidence="1">Uncharacterized protein</fullName>
    </submittedName>
</protein>
<dbReference type="Proteomes" id="UP001143856">
    <property type="component" value="Unassembled WGS sequence"/>
</dbReference>
<sequence length="1014" mass="113289">MTDFNSLPFVTISSRQPADDNGFSSGDSAYGSSLGDSKPPSATHDISRVNYHVKRLPDFAKALEDSAARAFPNRGSSQRYRKVYVLLLHWDSDDLFVLPELEDLEICLQQDYNFETERFTIPSSNAHLDLMLKIGAMIKDHESTDTLLIVYYGGHARIDDARQSTWCASRSPGSPWLQWSAIQTLLERSLSDALILLDCCAGAASAAFPTGNSITETISASSWDAIAPNPGRYSFTSTLLEVLQEWKRKTFSVAMLHAEILARLKHPRPERHNGNRFETRTTPVHFMMTANHKAPSIELCRIPSDIYPPSLPSGSASGRSSFLEGRASTEDIIGSEPNESVPHVMISLALEDDQNLNIDDWERWLATIPALAKYVQVQGVFKSHSTLLLLSVPVMVWDMLPDHHACNFIAFIRSNNLITQKQGLERYNPTTETVPGGESVSDHDSIYSGTTTVTDLPDPPGSMIRPKMDPIQENKDAIKPQWQGIQQDIILATRPPSKSDVQGRPNFVPQSSIKGKSASFGSALKSVSNISESKQSGRVRAPLPVPETKHQAPSRPALPTPAENRLEEYFVNNNPKPTVAVKEFLASSLGLKTADIDSWFRHRREQQEVSNKLQSLHMGDQHHNSIPKDGARMILPGHLNKLLEIFPTGQVVVIDLRPNDSYQRSHIHGAINFRAPASFVSRASMEMIEKALTDEASRSSFDKWYTSQCVVFYDSIVEYPWEAPVAETFFRKFKSKHWTGQCFVLKGHYREFSHSFDKYIVGSNTTDKATEYLASLHDVPWEKSKDDHQRYDDWLKLLDDEDRAHTTEPPPADKSERLQATDRRQQTLEDEFRREFPSLYQQAQTRQPDDNWSVKAPMVAHLERGIAKMQREAALSRPLTIPSSISIDSSSSGVPKIYGKSSTWGAATGPPHYTRYPDELNDPGSKEYGRKEAEDDYYYHQQHLNVWQGAAPPLNKSPSSSTLRGKSSDEPSAGNPNIAAASGMGPAAHDKKGRSPSLFTRIIRSGRPDAPSSR</sequence>
<keyword evidence="2" id="KW-1185">Reference proteome</keyword>
<gene>
    <name evidence="1" type="ORF">NUW58_g4681</name>
</gene>
<evidence type="ECO:0000313" key="1">
    <source>
        <dbReference type="EMBL" id="KAJ2987117.1"/>
    </source>
</evidence>
<dbReference type="EMBL" id="JAPDGR010000842">
    <property type="protein sequence ID" value="KAJ2987117.1"/>
    <property type="molecule type" value="Genomic_DNA"/>
</dbReference>
<accession>A0ACC1P5B4</accession>
<evidence type="ECO:0000313" key="2">
    <source>
        <dbReference type="Proteomes" id="UP001143856"/>
    </source>
</evidence>